<name>A0ABW3QX06_9PSEU</name>
<gene>
    <name evidence="1" type="ORF">ACFQ3T_18290</name>
</gene>
<keyword evidence="2" id="KW-1185">Reference proteome</keyword>
<dbReference type="SUPFAM" id="SSF46785">
    <property type="entry name" value="Winged helix' DNA-binding domain"/>
    <property type="match status" value="1"/>
</dbReference>
<reference evidence="2" key="1">
    <citation type="journal article" date="2019" name="Int. J. Syst. Evol. Microbiol.">
        <title>The Global Catalogue of Microorganisms (GCM) 10K type strain sequencing project: providing services to taxonomists for standard genome sequencing and annotation.</title>
        <authorList>
            <consortium name="The Broad Institute Genomics Platform"/>
            <consortium name="The Broad Institute Genome Sequencing Center for Infectious Disease"/>
            <person name="Wu L."/>
            <person name="Ma J."/>
        </authorList>
    </citation>
    <scope>NUCLEOTIDE SEQUENCE [LARGE SCALE GENOMIC DNA]</scope>
    <source>
        <strain evidence="2">CCUG 60214</strain>
    </source>
</reference>
<comment type="caution">
    <text evidence="1">The sequence shown here is derived from an EMBL/GenBank/DDBJ whole genome shotgun (WGS) entry which is preliminary data.</text>
</comment>
<dbReference type="Proteomes" id="UP001597168">
    <property type="component" value="Unassembled WGS sequence"/>
</dbReference>
<dbReference type="EMBL" id="JBHTLK010000090">
    <property type="protein sequence ID" value="MFD1149085.1"/>
    <property type="molecule type" value="Genomic_DNA"/>
</dbReference>
<dbReference type="Gene3D" id="1.10.10.10">
    <property type="entry name" value="Winged helix-like DNA-binding domain superfamily/Winged helix DNA-binding domain"/>
    <property type="match status" value="1"/>
</dbReference>
<organism evidence="1 2">
    <name type="scientific">Saccharothrix hoggarensis</name>
    <dbReference type="NCBI Taxonomy" id="913853"/>
    <lineage>
        <taxon>Bacteria</taxon>
        <taxon>Bacillati</taxon>
        <taxon>Actinomycetota</taxon>
        <taxon>Actinomycetes</taxon>
        <taxon>Pseudonocardiales</taxon>
        <taxon>Pseudonocardiaceae</taxon>
        <taxon>Saccharothrix</taxon>
    </lineage>
</organism>
<dbReference type="InterPro" id="IPR036390">
    <property type="entry name" value="WH_DNA-bd_sf"/>
</dbReference>
<evidence type="ECO:0000313" key="1">
    <source>
        <dbReference type="EMBL" id="MFD1149085.1"/>
    </source>
</evidence>
<accession>A0ABW3QX06</accession>
<dbReference type="RefSeq" id="WP_380724499.1">
    <property type="nucleotide sequence ID" value="NZ_JBHTLK010000090.1"/>
</dbReference>
<evidence type="ECO:0008006" key="3">
    <source>
        <dbReference type="Google" id="ProtNLM"/>
    </source>
</evidence>
<dbReference type="InterPro" id="IPR036388">
    <property type="entry name" value="WH-like_DNA-bd_sf"/>
</dbReference>
<protein>
    <recommendedName>
        <fullName evidence="3">MarR family protein</fullName>
    </recommendedName>
</protein>
<evidence type="ECO:0000313" key="2">
    <source>
        <dbReference type="Proteomes" id="UP001597168"/>
    </source>
</evidence>
<proteinExistence type="predicted"/>
<sequence length="108" mass="11663">MASPDRVLLRDRSQAAFGQRYRLEVMLAIAAADDGFVSLSSLASRLGITTSNLQGPIRSLRELGLLTPVAHGDSRHRFYLRNPSAAWAWVAELRDQALLEAATTGGAA</sequence>